<keyword evidence="1" id="KW-0175">Coiled coil</keyword>
<evidence type="ECO:0000256" key="1">
    <source>
        <dbReference type="SAM" id="Coils"/>
    </source>
</evidence>
<protein>
    <submittedName>
        <fullName evidence="2">Uncharacterized protein</fullName>
    </submittedName>
</protein>
<feature type="coiled-coil region" evidence="1">
    <location>
        <begin position="21"/>
        <end position="55"/>
    </location>
</feature>
<proteinExistence type="predicted"/>
<accession>A0A8S5RTG2</accession>
<organism evidence="2">
    <name type="scientific">Myoviridae sp. ct7CH26</name>
    <dbReference type="NCBI Taxonomy" id="2827604"/>
    <lineage>
        <taxon>Viruses</taxon>
        <taxon>Duplodnaviria</taxon>
        <taxon>Heunggongvirae</taxon>
        <taxon>Uroviricota</taxon>
        <taxon>Caudoviricetes</taxon>
    </lineage>
</organism>
<name>A0A8S5RTG2_9CAUD</name>
<reference evidence="2" key="1">
    <citation type="journal article" date="2021" name="Proc. Natl. Acad. Sci. U.S.A.">
        <title>A Catalog of Tens of Thousands of Viruses from Human Metagenomes Reveals Hidden Associations with Chronic Diseases.</title>
        <authorList>
            <person name="Tisza M.J."/>
            <person name="Buck C.B."/>
        </authorList>
    </citation>
    <scope>NUCLEOTIDE SEQUENCE</scope>
    <source>
        <strain evidence="2">Ct7CH26</strain>
    </source>
</reference>
<evidence type="ECO:0000313" key="2">
    <source>
        <dbReference type="EMBL" id="DAE92444.1"/>
    </source>
</evidence>
<dbReference type="EMBL" id="BK057800">
    <property type="protein sequence ID" value="DAE92444.1"/>
    <property type="molecule type" value="Genomic_DNA"/>
</dbReference>
<sequence>MMLCLQCNKQLNYNLLNDSIMNTANRKRTEIDAELDRLEVEFEKNRKEMQGLADENRRAGNRYGELSNANHDINNRILTLLAERWESEETAD</sequence>